<reference evidence="2 3" key="1">
    <citation type="journal article" date="2010" name="PLoS ONE">
        <title>The complete genome of Propionibacterium freudenreichii CIRM-BIA1, a hardy actinobacterium with food and probiotic applications.</title>
        <authorList>
            <person name="Falentin H."/>
            <person name="Deutsch S.M."/>
            <person name="Jan G."/>
            <person name="Loux V."/>
            <person name="Thierry A."/>
            <person name="Parayre S."/>
            <person name="Maillard M.B."/>
            <person name="Dherbecourt J."/>
            <person name="Cousin F.J."/>
            <person name="Jardin J."/>
            <person name="Siguier P."/>
            <person name="Couloux A."/>
            <person name="Barbe V."/>
            <person name="Vacherie B."/>
            <person name="Wincker P."/>
            <person name="Gibrat J.F."/>
            <person name="Gaillardin C."/>
            <person name="Lortal S."/>
        </authorList>
    </citation>
    <scope>NUCLEOTIDE SEQUENCE [LARGE SCALE GENOMIC DNA]</scope>
    <source>
        <strain evidence="3">ATCC 9614 / DSM 4902 / CIP 103027 / NCIMB 8099 / CIRM-BIA1</strain>
    </source>
</reference>
<evidence type="ECO:0000313" key="2">
    <source>
        <dbReference type="EMBL" id="CBL57188.1"/>
    </source>
</evidence>
<evidence type="ECO:0000313" key="3">
    <source>
        <dbReference type="Proteomes" id="UP000000936"/>
    </source>
</evidence>
<dbReference type="Proteomes" id="UP000000936">
    <property type="component" value="Chromosome"/>
</dbReference>
<gene>
    <name evidence="2" type="ordered locus">PFREUD_16770</name>
</gene>
<dbReference type="GeneID" id="61223253"/>
<dbReference type="STRING" id="754252.PFREUD_16770"/>
<organism evidence="2 3">
    <name type="scientific">Propionibacterium freudenreichii subsp. shermanii (strain ATCC 9614 / DSM 4902 / CIP 103027 / NCIMB 8099 / CIRM-BIA1)</name>
    <dbReference type="NCBI Taxonomy" id="754252"/>
    <lineage>
        <taxon>Bacteria</taxon>
        <taxon>Bacillati</taxon>
        <taxon>Actinomycetota</taxon>
        <taxon>Actinomycetes</taxon>
        <taxon>Propionibacteriales</taxon>
        <taxon>Propionibacteriaceae</taxon>
        <taxon>Propionibacterium</taxon>
    </lineage>
</organism>
<name>D7GF77_PROFC</name>
<sequence>MESRTTRSTPDVGSRAAEDPKVPDTAVDGDATRALPTTLAAPTGLAAFTMLPSQDAGGVCDIDGTCH</sequence>
<evidence type="ECO:0000256" key="1">
    <source>
        <dbReference type="SAM" id="MobiDB-lite"/>
    </source>
</evidence>
<dbReference type="RefSeq" id="WP_013161545.1">
    <property type="nucleotide sequence ID" value="NC_014215.1"/>
</dbReference>
<dbReference type="EMBL" id="FN806773">
    <property type="protein sequence ID" value="CBL57188.1"/>
    <property type="molecule type" value="Genomic_DNA"/>
</dbReference>
<protein>
    <submittedName>
        <fullName evidence="2">Uncharacterized protein</fullName>
    </submittedName>
</protein>
<feature type="region of interest" description="Disordered" evidence="1">
    <location>
        <begin position="1"/>
        <end position="30"/>
    </location>
</feature>
<keyword evidence="3" id="KW-1185">Reference proteome</keyword>
<dbReference type="HOGENOM" id="CLU_2808948_0_0_11"/>
<dbReference type="AlphaFoldDB" id="D7GF77"/>
<dbReference type="KEGG" id="pfr:PFREUD_16770"/>
<feature type="compositionally biased region" description="Polar residues" evidence="1">
    <location>
        <begin position="1"/>
        <end position="11"/>
    </location>
</feature>
<accession>D7GF77</accession>
<proteinExistence type="predicted"/>